<dbReference type="Gene3D" id="1.10.238.10">
    <property type="entry name" value="EF-hand"/>
    <property type="match status" value="1"/>
</dbReference>
<evidence type="ECO:0000313" key="5">
    <source>
        <dbReference type="Proteomes" id="UP001283361"/>
    </source>
</evidence>
<feature type="region of interest" description="Disordered" evidence="3">
    <location>
        <begin position="485"/>
        <end position="525"/>
    </location>
</feature>
<dbReference type="InterPro" id="IPR008967">
    <property type="entry name" value="p53-like_TF_DNA-bd_sf"/>
</dbReference>
<feature type="region of interest" description="Disordered" evidence="3">
    <location>
        <begin position="910"/>
        <end position="993"/>
    </location>
</feature>
<feature type="region of interest" description="Disordered" evidence="3">
    <location>
        <begin position="1049"/>
        <end position="1086"/>
    </location>
</feature>
<keyword evidence="2" id="KW-0175">Coiled coil</keyword>
<feature type="compositionally biased region" description="Polar residues" evidence="3">
    <location>
        <begin position="485"/>
        <end position="501"/>
    </location>
</feature>
<evidence type="ECO:0000313" key="4">
    <source>
        <dbReference type="EMBL" id="KAK3789440.1"/>
    </source>
</evidence>
<evidence type="ECO:0000256" key="3">
    <source>
        <dbReference type="SAM" id="MobiDB-lite"/>
    </source>
</evidence>
<feature type="region of interest" description="Disordered" evidence="3">
    <location>
        <begin position="1176"/>
        <end position="1214"/>
    </location>
</feature>
<dbReference type="GO" id="GO:0007165">
    <property type="term" value="P:signal transduction"/>
    <property type="evidence" value="ECO:0007669"/>
    <property type="project" value="InterPro"/>
</dbReference>
<feature type="compositionally biased region" description="Low complexity" evidence="3">
    <location>
        <begin position="933"/>
        <end position="947"/>
    </location>
</feature>
<feature type="compositionally biased region" description="Polar residues" evidence="3">
    <location>
        <begin position="970"/>
        <end position="987"/>
    </location>
</feature>
<feature type="compositionally biased region" description="Basic and acidic residues" evidence="3">
    <location>
        <begin position="1205"/>
        <end position="1214"/>
    </location>
</feature>
<organism evidence="4 5">
    <name type="scientific">Elysia crispata</name>
    <name type="common">lettuce slug</name>
    <dbReference type="NCBI Taxonomy" id="231223"/>
    <lineage>
        <taxon>Eukaryota</taxon>
        <taxon>Metazoa</taxon>
        <taxon>Spiralia</taxon>
        <taxon>Lophotrochozoa</taxon>
        <taxon>Mollusca</taxon>
        <taxon>Gastropoda</taxon>
        <taxon>Heterobranchia</taxon>
        <taxon>Euthyneura</taxon>
        <taxon>Panpulmonata</taxon>
        <taxon>Sacoglossa</taxon>
        <taxon>Placobranchoidea</taxon>
        <taxon>Plakobranchidae</taxon>
        <taxon>Elysia</taxon>
    </lineage>
</organism>
<feature type="coiled-coil region" evidence="2">
    <location>
        <begin position="354"/>
        <end position="381"/>
    </location>
</feature>
<feature type="compositionally biased region" description="Low complexity" evidence="3">
    <location>
        <begin position="1056"/>
        <end position="1071"/>
    </location>
</feature>
<name>A0AAE1AK93_9GAST</name>
<feature type="region of interest" description="Disordered" evidence="3">
    <location>
        <begin position="216"/>
        <end position="250"/>
    </location>
</feature>
<dbReference type="Proteomes" id="UP001283361">
    <property type="component" value="Unassembled WGS sequence"/>
</dbReference>
<evidence type="ECO:0000256" key="1">
    <source>
        <dbReference type="ARBA" id="ARBA00022999"/>
    </source>
</evidence>
<dbReference type="InterPro" id="IPR001217">
    <property type="entry name" value="STAT"/>
</dbReference>
<keyword evidence="1" id="KW-0727">SH2 domain</keyword>
<sequence length="1480" mass="164626">MNFAENDSWGKWQETERGAWDKITAAYSSVIGLSVSGSLRPLRAIIQQNRSSPSIIDKLRSSIGINFNVRSFPELAGHYTMARRDVAAASQVSASEEEHELMVRLDAIIPYYVWERLRPKIDDMPWEEASAACENNLSDHQEVALQLYEDLMTKIENYIASEKKYINKRKNKLHDAAAANCRQMDLERTKIKVKYGNDPTAFVIAMAQLQQLASSLDNLRSKSSPSSSSGPSNLQEVDTTEKSLPPESMDDKHLDAKLREAVDQWSSFSPSSTEDTLFPAEIRMVSLLELNDEGFDYPEIFQIEKLIQIARDHIIGYNNCVNKIKQLASNVFPKEKSPDERIHLEELSPASLDQHEFSLVAEEKERQLEQLNSEFEQIDKTCESSMKMLQEMIGDWKYAEFKSNVRLGPEPNLDYTVFTRFADALNTLTAWFRPVSLARECPHQDVGLLAETDSSIKKFEEKFLSYEEAYIKRFMIVSLQPPQTRTVENVNKSSSKTAPQPETTSTEKKKKTADKAFGSKKQQGYNTKIRIPGGEQFASLSFSKGHIACVSESELAAAKKAGRECNPKSEDTLSWNEPPLSESELTKQVNCAEKEFVDVRISDHSRENSTRNHEEFVRIQYRVTVQVNKREFEVEIFSLPFHFITGSNQLLSCLGTRLWYFGSSEDMYNGDFKVKDKLPVDDVIEILNKRMRYVDQNGRFLREEEKVILKSLLRAENGFVSLHNFVKEGVLPCRQPKHTFYVWFHALINMIETKWLRPWIDGAIYGLIDEDSTYNLLTLERKGLKTAPVGTVVLRPGQMSLQKPNSQTPELALIMQAKYRIKDPKTGDLTFAIKCITLEPSYIDNNGLHGAVANAIDKETKNKIASFLLAYGRNTTIKFLERYDNNKIYFDEHYNVATQKMERLYISVLSESQKGRSSSHQGEKKVKKSRMQSKSVSSTRTRSTSGTDPESPPQGISSDMEVDNLPGPSTVRSQTSSLMEGQSSQDPPSFGHSFVRVASLNGGEAIMKSSARNSPVSAEQHRYETYNGVSVDTAALLKAIQKTKLETSSPNACRYGSDTSSNLSSTSGCLNMSPGSESNAMSPRVAPQLMSPYGEGSVVAPNPEFPAGKALQMPAGNSMAAVFDSRHMFLGPSLHVGQEESTVTDVESNLQSGLPAAVPHFSNRTCQSFNLPTILGEAEPQQSPSARARRSTKGKKSAAQKSKKQREVKDKPKPEQIISQLDGSAQQSTWPLQVSIGSGLQMEQCGTTITPVPGEQLTGQQLVQCGTTIAPVPGEQLTGQQLVQCGTTITPVPGEQLTGQQLVQCGTTIAPVPGEQLTGQQLVQCGTTIAPVPGEQLTGQQLVQCGTTIAPVPGEQLTGQQLVQYSAASFIDSAGQHLLQYDITDVTDSAVQPSQNLMSVIQEAFKMNADQNFVVTVEEQEGTPLYTLEHFDALVLDEGEHLAESDFMRMSEVNRMDSGFEGDSLSPTVAPADYRLEWKQ</sequence>
<comment type="caution">
    <text evidence="4">The sequence shown here is derived from an EMBL/GenBank/DDBJ whole genome shotgun (WGS) entry which is preliminary data.</text>
</comment>
<feature type="compositionally biased region" description="Basic residues" evidence="3">
    <location>
        <begin position="1187"/>
        <end position="1204"/>
    </location>
</feature>
<evidence type="ECO:0000256" key="2">
    <source>
        <dbReference type="SAM" id="Coils"/>
    </source>
</evidence>
<accession>A0AAE1AK93</accession>
<reference evidence="4" key="1">
    <citation type="journal article" date="2023" name="G3 (Bethesda)">
        <title>A reference genome for the long-term kleptoplast-retaining sea slug Elysia crispata morphotype clarki.</title>
        <authorList>
            <person name="Eastman K.E."/>
            <person name="Pendleton A.L."/>
            <person name="Shaikh M.A."/>
            <person name="Suttiyut T."/>
            <person name="Ogas R."/>
            <person name="Tomko P."/>
            <person name="Gavelis G."/>
            <person name="Widhalm J.R."/>
            <person name="Wisecaver J.H."/>
        </authorList>
    </citation>
    <scope>NUCLEOTIDE SEQUENCE</scope>
    <source>
        <strain evidence="4">ECLA1</strain>
    </source>
</reference>
<dbReference type="PANTHER" id="PTHR11801">
    <property type="entry name" value="SIGNAL TRANSDUCER AND ACTIVATOR OF TRANSCRIPTION"/>
    <property type="match status" value="1"/>
</dbReference>
<dbReference type="GO" id="GO:0003700">
    <property type="term" value="F:DNA-binding transcription factor activity"/>
    <property type="evidence" value="ECO:0007669"/>
    <property type="project" value="InterPro"/>
</dbReference>
<keyword evidence="5" id="KW-1185">Reference proteome</keyword>
<dbReference type="SUPFAM" id="SSF49417">
    <property type="entry name" value="p53-like transcription factors"/>
    <property type="match status" value="1"/>
</dbReference>
<feature type="compositionally biased region" description="Low complexity" evidence="3">
    <location>
        <begin position="216"/>
        <end position="233"/>
    </location>
</feature>
<proteinExistence type="predicted"/>
<feature type="compositionally biased region" description="Polar residues" evidence="3">
    <location>
        <begin position="910"/>
        <end position="920"/>
    </location>
</feature>
<dbReference type="EMBL" id="JAWDGP010001675">
    <property type="protein sequence ID" value="KAK3789440.1"/>
    <property type="molecule type" value="Genomic_DNA"/>
</dbReference>
<gene>
    <name evidence="4" type="ORF">RRG08_035135</name>
</gene>
<protein>
    <submittedName>
        <fullName evidence="4">Uncharacterized protein</fullName>
    </submittedName>
</protein>